<proteinExistence type="predicted"/>
<dbReference type="InterPro" id="IPR051340">
    <property type="entry name" value="Haloalkane_dehalogenase"/>
</dbReference>
<dbReference type="EMBL" id="BIXY01000141">
    <property type="protein sequence ID" value="GCF11752.1"/>
    <property type="molecule type" value="Genomic_DNA"/>
</dbReference>
<keyword evidence="1" id="KW-0378">Hydrolase</keyword>
<gene>
    <name evidence="4" type="primary">dhmA2</name>
    <name evidence="4" type="ORF">KDI_53160</name>
</gene>
<dbReference type="RefSeq" id="WP_216368999.1">
    <property type="nucleotide sequence ID" value="NZ_BIXY01000141.1"/>
</dbReference>
<dbReference type="PANTHER" id="PTHR42977">
    <property type="entry name" value="HYDROLASE-RELATED"/>
    <property type="match status" value="1"/>
</dbReference>
<feature type="region of interest" description="Disordered" evidence="2">
    <location>
        <begin position="1"/>
        <end position="24"/>
    </location>
</feature>
<evidence type="ECO:0000259" key="3">
    <source>
        <dbReference type="Pfam" id="PF00561"/>
    </source>
</evidence>
<protein>
    <submittedName>
        <fullName evidence="4">Haloalkane dehalogenase 2</fullName>
    </submittedName>
</protein>
<sequence>MKPVTPYPAFIGSDPKQSESSERWGNEIKRPFKVESSEYPFTDRWLPYRDGYIHYLDEGAGPLVLLLHGNPTWSYLYRNVIKELRNDCRLIALDYPGFGMSKAPSHYGFTPQEQSDAVQDFIRRLDLKDFVLVVQDWGGPIGVHYAVRHRENLRGIVVMNTWAWPTTLLPMKLFSLAMGGWPIGYWLQTQRNFFAKNIVPYGIHHAENITKSLRKAYTDPFPTPKSRIPTWVFPRQIRKARSWFKEIESRLPVLSNVPAQILWGTKDSDGFPLEEMKKWQRYLKLNESEALDDASHYVQEDRPDRVAAAIRRVLERTSRN</sequence>
<dbReference type="PANTHER" id="PTHR42977:SF3">
    <property type="entry name" value="AB HYDROLASE-1 DOMAIN-CONTAINING PROTEIN"/>
    <property type="match status" value="1"/>
</dbReference>
<accession>A0A5A5TKF3</accession>
<evidence type="ECO:0000256" key="2">
    <source>
        <dbReference type="SAM" id="MobiDB-lite"/>
    </source>
</evidence>
<name>A0A5A5TKF3_9CHLR</name>
<dbReference type="InterPro" id="IPR029058">
    <property type="entry name" value="AB_hydrolase_fold"/>
</dbReference>
<keyword evidence="5" id="KW-1185">Reference proteome</keyword>
<dbReference type="InterPro" id="IPR000073">
    <property type="entry name" value="AB_hydrolase_1"/>
</dbReference>
<evidence type="ECO:0000256" key="1">
    <source>
        <dbReference type="ARBA" id="ARBA00022801"/>
    </source>
</evidence>
<dbReference type="SUPFAM" id="SSF53474">
    <property type="entry name" value="alpha/beta-Hydrolases"/>
    <property type="match status" value="1"/>
</dbReference>
<dbReference type="GO" id="GO:0004301">
    <property type="term" value="F:epoxide hydrolase activity"/>
    <property type="evidence" value="ECO:0007669"/>
    <property type="project" value="TreeGrafter"/>
</dbReference>
<dbReference type="Pfam" id="PF00561">
    <property type="entry name" value="Abhydrolase_1"/>
    <property type="match status" value="1"/>
</dbReference>
<evidence type="ECO:0000313" key="5">
    <source>
        <dbReference type="Proteomes" id="UP000322530"/>
    </source>
</evidence>
<dbReference type="Gene3D" id="3.40.50.1820">
    <property type="entry name" value="alpha/beta hydrolase"/>
    <property type="match status" value="1"/>
</dbReference>
<dbReference type="AlphaFoldDB" id="A0A5A5TKF3"/>
<dbReference type="Proteomes" id="UP000322530">
    <property type="component" value="Unassembled WGS sequence"/>
</dbReference>
<reference evidence="4 5" key="1">
    <citation type="submission" date="2019-01" db="EMBL/GenBank/DDBJ databases">
        <title>Draft genome sequence of Dictyobacter sp. Uno17.</title>
        <authorList>
            <person name="Wang C.M."/>
            <person name="Zheng Y."/>
            <person name="Sakai Y."/>
            <person name="Abe K."/>
            <person name="Yokota A."/>
            <person name="Yabe S."/>
        </authorList>
    </citation>
    <scope>NUCLEOTIDE SEQUENCE [LARGE SCALE GENOMIC DNA]</scope>
    <source>
        <strain evidence="4 5">Uno17</strain>
    </source>
</reference>
<comment type="caution">
    <text evidence="4">The sequence shown here is derived from an EMBL/GenBank/DDBJ whole genome shotgun (WGS) entry which is preliminary data.</text>
</comment>
<organism evidence="4 5">
    <name type="scientific">Dictyobacter arantiisoli</name>
    <dbReference type="NCBI Taxonomy" id="2014874"/>
    <lineage>
        <taxon>Bacteria</taxon>
        <taxon>Bacillati</taxon>
        <taxon>Chloroflexota</taxon>
        <taxon>Ktedonobacteria</taxon>
        <taxon>Ktedonobacterales</taxon>
        <taxon>Dictyobacteraceae</taxon>
        <taxon>Dictyobacter</taxon>
    </lineage>
</organism>
<evidence type="ECO:0000313" key="4">
    <source>
        <dbReference type="EMBL" id="GCF11752.1"/>
    </source>
</evidence>
<feature type="domain" description="AB hydrolase-1" evidence="3">
    <location>
        <begin position="62"/>
        <end position="303"/>
    </location>
</feature>